<protein>
    <submittedName>
        <fullName evidence="1">Uncharacterized protein</fullName>
    </submittedName>
</protein>
<organism evidence="1 2">
    <name type="scientific">Halococcoides cellulosivorans</name>
    <dbReference type="NCBI Taxonomy" id="1679096"/>
    <lineage>
        <taxon>Archaea</taxon>
        <taxon>Methanobacteriati</taxon>
        <taxon>Methanobacteriota</taxon>
        <taxon>Stenosarchaea group</taxon>
        <taxon>Halobacteria</taxon>
        <taxon>Halobacteriales</taxon>
        <taxon>Haloarculaceae</taxon>
        <taxon>Halococcoides</taxon>
    </lineage>
</organism>
<evidence type="ECO:0000313" key="2">
    <source>
        <dbReference type="Proteomes" id="UP000244727"/>
    </source>
</evidence>
<dbReference type="Proteomes" id="UP000244727">
    <property type="component" value="Chromosome"/>
</dbReference>
<reference evidence="1 2" key="1">
    <citation type="submission" date="2018-04" db="EMBL/GenBank/DDBJ databases">
        <title>Halococcoides cellulosivorans gen. nov., sp. nov., an extremely halophilic cellulose-utilizing haloarchaeon from hypersaline lakes.</title>
        <authorList>
            <person name="Sorokin D.Y."/>
            <person name="Toshchakov S.V."/>
            <person name="Samarov N.I."/>
            <person name="Korzhenkov A."/>
            <person name="Kublanov I.V."/>
        </authorList>
    </citation>
    <scope>NUCLEOTIDE SEQUENCE [LARGE SCALE GENOMIC DNA]</scope>
    <source>
        <strain evidence="1 2">HArcel1</strain>
    </source>
</reference>
<accession>A0A2R4X073</accession>
<gene>
    <name evidence="1" type="ORF">HARCEL1_05520</name>
</gene>
<dbReference type="EMBL" id="CP028858">
    <property type="protein sequence ID" value="AWB27198.1"/>
    <property type="molecule type" value="Genomic_DNA"/>
</dbReference>
<name>A0A2R4X073_9EURY</name>
<dbReference type="AlphaFoldDB" id="A0A2R4X073"/>
<evidence type="ECO:0000313" key="1">
    <source>
        <dbReference type="EMBL" id="AWB27198.1"/>
    </source>
</evidence>
<dbReference type="KEGG" id="harc:HARCEL1_05520"/>
<proteinExistence type="predicted"/>
<keyword evidence="2" id="KW-1185">Reference proteome</keyword>
<sequence length="210" mass="22421">MEDGKVVVEGESEINDEIVSTLDQPVVESDTGSVSATETTATVEIPEVTAGTVAEFINKGVENGDFEVSSENGQVAVTPTVDTSEIESDSTKLQDDASIQHTNCGKNDLIYDNGMYIRSLKAWTDHDLTDEVVYWIQTGAKATAVAGLIVAAVPHPYAKVSGVCISILGIIINWIGSTIKHIDDGCGVYWERTEMITGPAAPLEMTVEAQ</sequence>